<feature type="compositionally biased region" description="Basic and acidic residues" evidence="1">
    <location>
        <begin position="271"/>
        <end position="302"/>
    </location>
</feature>
<feature type="domain" description="DUF7918" evidence="2">
    <location>
        <begin position="9"/>
        <end position="245"/>
    </location>
</feature>
<evidence type="ECO:0000259" key="2">
    <source>
        <dbReference type="Pfam" id="PF25534"/>
    </source>
</evidence>
<accession>A0ABR1RAI9</accession>
<name>A0ABR1RAI9_9PEZI</name>
<evidence type="ECO:0000313" key="3">
    <source>
        <dbReference type="EMBL" id="KAK8006307.1"/>
    </source>
</evidence>
<dbReference type="EMBL" id="JAQQWI010000017">
    <property type="protein sequence ID" value="KAK8006307.1"/>
    <property type="molecule type" value="Genomic_DNA"/>
</dbReference>
<evidence type="ECO:0000256" key="1">
    <source>
        <dbReference type="SAM" id="MobiDB-lite"/>
    </source>
</evidence>
<protein>
    <recommendedName>
        <fullName evidence="2">DUF7918 domain-containing protein</fullName>
    </recommendedName>
</protein>
<dbReference type="PANTHER" id="PTHR36223">
    <property type="entry name" value="BETA-LACTAMASE-TYPE TRANSPEPTIDASE FOLD DOMAIN CONTAINING PROTEIN"/>
    <property type="match status" value="1"/>
</dbReference>
<dbReference type="InterPro" id="IPR057678">
    <property type="entry name" value="DUF7918"/>
</dbReference>
<comment type="caution">
    <text evidence="3">The sequence shown here is derived from an EMBL/GenBank/DDBJ whole genome shotgun (WGS) entry which is preliminary data.</text>
</comment>
<organism evidence="3 4">
    <name type="scientific">Apiospora marii</name>
    <dbReference type="NCBI Taxonomy" id="335849"/>
    <lineage>
        <taxon>Eukaryota</taxon>
        <taxon>Fungi</taxon>
        <taxon>Dikarya</taxon>
        <taxon>Ascomycota</taxon>
        <taxon>Pezizomycotina</taxon>
        <taxon>Sordariomycetes</taxon>
        <taxon>Xylariomycetidae</taxon>
        <taxon>Amphisphaeriales</taxon>
        <taxon>Apiosporaceae</taxon>
        <taxon>Apiospora</taxon>
    </lineage>
</organism>
<feature type="compositionally biased region" description="Acidic residues" evidence="1">
    <location>
        <begin position="315"/>
        <end position="324"/>
    </location>
</feature>
<gene>
    <name evidence="3" type="ORF">PG991_012604</name>
</gene>
<proteinExistence type="predicted"/>
<dbReference type="Proteomes" id="UP001396898">
    <property type="component" value="Unassembled WGS sequence"/>
</dbReference>
<reference evidence="3 4" key="1">
    <citation type="submission" date="2023-01" db="EMBL/GenBank/DDBJ databases">
        <title>Analysis of 21 Apiospora genomes using comparative genomics revels a genus with tremendous synthesis potential of carbohydrate active enzymes and secondary metabolites.</title>
        <authorList>
            <person name="Sorensen T."/>
        </authorList>
    </citation>
    <scope>NUCLEOTIDE SEQUENCE [LARGE SCALE GENOMIC DNA]</scope>
    <source>
        <strain evidence="3 4">CBS 20057</strain>
    </source>
</reference>
<feature type="region of interest" description="Disordered" evidence="1">
    <location>
        <begin position="271"/>
        <end position="324"/>
    </location>
</feature>
<sequence>MTINEDVPGVYVAVQINGADVTEYAAPDAGDDDAPQPTVTKYIECIDDTNFAIRMGVNRAYEWGYRNHALSLQVYVDGHWVIGKLFRSPDMLNLGYFPSTEESIIRGREEINPSTNEWELRNFKFASVTTVDEAQHERVKHDLKIATKLGVIEVRVLRGIIGGEIASRPGNIKNNKFELSEKSLKGKAVSHGTNFEKGTRLERAPKYSDFQALHEDNGPIAVFRLIYRSRGYTEALKREMILPRTPPPRSPRLAALTDAERDRLARERLEQLKGNKVKREGGAPIKREHGEHYDLTQDESPRRPSKRTKLHSGEEVDLVDLTDD</sequence>
<evidence type="ECO:0000313" key="4">
    <source>
        <dbReference type="Proteomes" id="UP001396898"/>
    </source>
</evidence>
<keyword evidence="4" id="KW-1185">Reference proteome</keyword>
<dbReference type="PANTHER" id="PTHR36223:SF1">
    <property type="entry name" value="TRANSCRIPTION ELONGATION FACTOR EAF N-TERMINAL DOMAIN-CONTAINING PROTEIN"/>
    <property type="match status" value="1"/>
</dbReference>
<dbReference type="Pfam" id="PF25534">
    <property type="entry name" value="DUF7918"/>
    <property type="match status" value="1"/>
</dbReference>